<comment type="caution">
    <text evidence="1">The sequence shown here is derived from an EMBL/GenBank/DDBJ whole genome shotgun (WGS) entry which is preliminary data.</text>
</comment>
<reference evidence="1 2" key="1">
    <citation type="submission" date="2020-04" db="EMBL/GenBank/DDBJ databases">
        <title>Perkinsus olseni comparative genomics.</title>
        <authorList>
            <person name="Bogema D.R."/>
        </authorList>
    </citation>
    <scope>NUCLEOTIDE SEQUENCE [LARGE SCALE GENOMIC DNA]</scope>
    <source>
        <strain evidence="1">00978-12</strain>
    </source>
</reference>
<proteinExistence type="predicted"/>
<organism evidence="1 2">
    <name type="scientific">Perkinsus olseni</name>
    <name type="common">Perkinsus atlanticus</name>
    <dbReference type="NCBI Taxonomy" id="32597"/>
    <lineage>
        <taxon>Eukaryota</taxon>
        <taxon>Sar</taxon>
        <taxon>Alveolata</taxon>
        <taxon>Perkinsozoa</taxon>
        <taxon>Perkinsea</taxon>
        <taxon>Perkinsida</taxon>
        <taxon>Perkinsidae</taxon>
        <taxon>Perkinsus</taxon>
    </lineage>
</organism>
<dbReference type="Proteomes" id="UP000541610">
    <property type="component" value="Unassembled WGS sequence"/>
</dbReference>
<accession>A0A7J6N1P3</accession>
<evidence type="ECO:0000313" key="1">
    <source>
        <dbReference type="EMBL" id="KAF4677802.1"/>
    </source>
</evidence>
<dbReference type="AlphaFoldDB" id="A0A7J6N1P3"/>
<gene>
    <name evidence="1" type="ORF">FOZ60_017162</name>
</gene>
<protein>
    <submittedName>
        <fullName evidence="1">Uncharacterized protein</fullName>
    </submittedName>
</protein>
<feature type="non-terminal residue" evidence="1">
    <location>
        <position position="1"/>
    </location>
</feature>
<sequence>QMRLREVVDAPVVGVSLVPLVVGALEMGNSIDGLGSVERLLTPQRRMLVGLALKRFGALLELAFVNGLQLESYLSASTDAEDFKEFSQRFSTMLVVTPALVDSTTPGMDIGLEYNGN</sequence>
<evidence type="ECO:0000313" key="2">
    <source>
        <dbReference type="Proteomes" id="UP000541610"/>
    </source>
</evidence>
<name>A0A7J6N1P3_PEROL</name>
<dbReference type="EMBL" id="JABANP010000956">
    <property type="protein sequence ID" value="KAF4677802.1"/>
    <property type="molecule type" value="Genomic_DNA"/>
</dbReference>